<accession>A0A9W6HKI5</accession>
<dbReference type="Proteomes" id="UP001142291">
    <property type="component" value="Unassembled WGS sequence"/>
</dbReference>
<name>A0A9W6HKI5_9MICO</name>
<evidence type="ECO:0000313" key="1">
    <source>
        <dbReference type="EMBL" id="GLJ94198.1"/>
    </source>
</evidence>
<keyword evidence="2" id="KW-1185">Reference proteome</keyword>
<comment type="caution">
    <text evidence="1">The sequence shown here is derived from an EMBL/GenBank/DDBJ whole genome shotgun (WGS) entry which is preliminary data.</text>
</comment>
<organism evidence="1 2">
    <name type="scientific">Microbacterium dextranolyticum</name>
    <dbReference type="NCBI Taxonomy" id="36806"/>
    <lineage>
        <taxon>Bacteria</taxon>
        <taxon>Bacillati</taxon>
        <taxon>Actinomycetota</taxon>
        <taxon>Actinomycetes</taxon>
        <taxon>Micrococcales</taxon>
        <taxon>Microbacteriaceae</taxon>
        <taxon>Microbacterium</taxon>
    </lineage>
</organism>
<proteinExistence type="predicted"/>
<sequence length="91" mass="9774">MDMSTILRGQCRNRVVACTPWPGKGDAGHAGTDRRYAHVIDSDTGENALTVAPATRSLSATGRWIQSSGSAYLVYPSIRHRDCGNPGEQIS</sequence>
<dbReference type="AlphaFoldDB" id="A0A9W6HKI5"/>
<gene>
    <name evidence="1" type="ORF">GCM10017591_02590</name>
</gene>
<protein>
    <submittedName>
        <fullName evidence="1">Uncharacterized protein</fullName>
    </submittedName>
</protein>
<dbReference type="EMBL" id="BSER01000001">
    <property type="protein sequence ID" value="GLJ94198.1"/>
    <property type="molecule type" value="Genomic_DNA"/>
</dbReference>
<reference evidence="1" key="1">
    <citation type="journal article" date="2014" name="Int. J. Syst. Evol. Microbiol.">
        <title>Complete genome sequence of Corynebacterium casei LMG S-19264T (=DSM 44701T), isolated from a smear-ripened cheese.</title>
        <authorList>
            <consortium name="US DOE Joint Genome Institute (JGI-PGF)"/>
            <person name="Walter F."/>
            <person name="Albersmeier A."/>
            <person name="Kalinowski J."/>
            <person name="Ruckert C."/>
        </authorList>
    </citation>
    <scope>NUCLEOTIDE SEQUENCE</scope>
    <source>
        <strain evidence="1">VKM Ac-1940</strain>
    </source>
</reference>
<reference evidence="1" key="2">
    <citation type="submission" date="2023-01" db="EMBL/GenBank/DDBJ databases">
        <authorList>
            <person name="Sun Q."/>
            <person name="Evtushenko L."/>
        </authorList>
    </citation>
    <scope>NUCLEOTIDE SEQUENCE</scope>
    <source>
        <strain evidence="1">VKM Ac-1940</strain>
    </source>
</reference>
<evidence type="ECO:0000313" key="2">
    <source>
        <dbReference type="Proteomes" id="UP001142291"/>
    </source>
</evidence>